<protein>
    <submittedName>
        <fullName evidence="7">tRNA (Uracil-5-)-methyltransferase</fullName>
    </submittedName>
</protein>
<evidence type="ECO:0000256" key="3">
    <source>
        <dbReference type="ARBA" id="ARBA00022691"/>
    </source>
</evidence>
<dbReference type="PROSITE" id="PS51687">
    <property type="entry name" value="SAM_MT_RNA_M5U"/>
    <property type="match status" value="1"/>
</dbReference>
<dbReference type="SUPFAM" id="SSF53335">
    <property type="entry name" value="S-adenosyl-L-methionine-dependent methyltransferases"/>
    <property type="match status" value="1"/>
</dbReference>
<dbReference type="GO" id="GO:0005829">
    <property type="term" value="C:cytosol"/>
    <property type="evidence" value="ECO:0007669"/>
    <property type="project" value="TreeGrafter"/>
</dbReference>
<evidence type="ECO:0000256" key="4">
    <source>
        <dbReference type="ARBA" id="ARBA00022694"/>
    </source>
</evidence>
<feature type="binding site" evidence="5">
    <location>
        <position position="209"/>
    </location>
    <ligand>
        <name>S-adenosyl-L-methionine</name>
        <dbReference type="ChEBI" id="CHEBI:59789"/>
    </ligand>
</feature>
<comment type="caution">
    <text evidence="7">The sequence shown here is derived from an EMBL/GenBank/DDBJ whole genome shotgun (WGS) entry which is preliminary data.</text>
</comment>
<keyword evidence="2 5" id="KW-0808">Transferase</keyword>
<dbReference type="InterPro" id="IPR010280">
    <property type="entry name" value="U5_MeTrfase_fam"/>
</dbReference>
<sequence length="334" mass="39522">MNKFDLFYEEISKRYLDIIHINLSPSSSFRYRCEFGYKHNSYTMYDNQKNILYLKNFKYAANSIQKVMPDLLFEINRSLDLKDKLFQINFRSNDLNKIMVTLIYHKNISNKLIDLVKSLSKLLNINIILRSKNFINFTSSKFLESTIDEYKVYQTDNCFYQPNKYLLNKMITKVKQMIEFPNDLLELYCGIGTFTLPLSKYFNQILATESNREANKCLIKALEKNQIKNIHPARISSDEVVMLFDGKKFNRMHGKSLSSFNFSHVLVDPPRSGLTKEVIQILKEFKNIIYISCNPKTYFRDVDLLKEYKINKIEIFDQFPNTEHIEIVSLLSLR</sequence>
<evidence type="ECO:0000256" key="5">
    <source>
        <dbReference type="PROSITE-ProRule" id="PRU01024"/>
    </source>
</evidence>
<keyword evidence="4" id="KW-0819">tRNA processing</keyword>
<dbReference type="GO" id="GO:0019843">
    <property type="term" value="F:rRNA binding"/>
    <property type="evidence" value="ECO:0007669"/>
    <property type="project" value="TreeGrafter"/>
</dbReference>
<dbReference type="InterPro" id="IPR029063">
    <property type="entry name" value="SAM-dependent_MTases_sf"/>
</dbReference>
<evidence type="ECO:0000313" key="7">
    <source>
        <dbReference type="EMBL" id="RZO26736.1"/>
    </source>
</evidence>
<feature type="binding site" evidence="5">
    <location>
        <position position="161"/>
    </location>
    <ligand>
        <name>S-adenosyl-L-methionine</name>
        <dbReference type="ChEBI" id="CHEBI:59789"/>
    </ligand>
</feature>
<keyword evidence="3 5" id="KW-0949">S-adenosyl-L-methionine</keyword>
<feature type="active site" description="Nucleophile" evidence="5">
    <location>
        <position position="293"/>
    </location>
</feature>
<evidence type="ECO:0000256" key="1">
    <source>
        <dbReference type="ARBA" id="ARBA00022603"/>
    </source>
</evidence>
<proteinExistence type="inferred from homology"/>
<feature type="binding site" evidence="5">
    <location>
        <position position="188"/>
    </location>
    <ligand>
        <name>S-adenosyl-L-methionine</name>
        <dbReference type="ChEBI" id="CHEBI:59789"/>
    </ligand>
</feature>
<dbReference type="AlphaFoldDB" id="A0A520MZY9"/>
<feature type="binding site" evidence="5">
    <location>
        <position position="268"/>
    </location>
    <ligand>
        <name>S-adenosyl-L-methionine</name>
        <dbReference type="ChEBI" id="CHEBI:59789"/>
    </ligand>
</feature>
<dbReference type="GO" id="GO:0008033">
    <property type="term" value="P:tRNA processing"/>
    <property type="evidence" value="ECO:0007669"/>
    <property type="project" value="UniProtKB-KW"/>
</dbReference>
<reference evidence="7 8" key="1">
    <citation type="submission" date="2019-02" db="EMBL/GenBank/DDBJ databases">
        <title>Prokaryotic population dynamics and viral predation in marine succession experiment using metagenomics: the confinement effect.</title>
        <authorList>
            <person name="Haro-Moreno J.M."/>
            <person name="Rodriguez-Valera F."/>
            <person name="Lopez-Perez M."/>
        </authorList>
    </citation>
    <scope>NUCLEOTIDE SEQUENCE [LARGE SCALE GENOMIC DNA]</scope>
    <source>
        <strain evidence="7">MED-G162</strain>
    </source>
</reference>
<dbReference type="Proteomes" id="UP000319384">
    <property type="component" value="Unassembled WGS sequence"/>
</dbReference>
<dbReference type="InterPro" id="IPR030390">
    <property type="entry name" value="MeTrfase_TrmA_AS"/>
</dbReference>
<evidence type="ECO:0000313" key="8">
    <source>
        <dbReference type="Proteomes" id="UP000319384"/>
    </source>
</evidence>
<dbReference type="InterPro" id="IPR011869">
    <property type="entry name" value="TrmA_MeTrfase"/>
</dbReference>
<dbReference type="PANTHER" id="PTHR47790:SF2">
    <property type="entry name" value="TRNA_TMRNA (URACIL-C(5))-METHYLTRANSFERASE"/>
    <property type="match status" value="1"/>
</dbReference>
<dbReference type="CDD" id="cd02440">
    <property type="entry name" value="AdoMet_MTases"/>
    <property type="match status" value="1"/>
</dbReference>
<dbReference type="GO" id="GO:0000049">
    <property type="term" value="F:tRNA binding"/>
    <property type="evidence" value="ECO:0007669"/>
    <property type="project" value="TreeGrafter"/>
</dbReference>
<dbReference type="GO" id="GO:0032259">
    <property type="term" value="P:methylation"/>
    <property type="evidence" value="ECO:0007669"/>
    <property type="project" value="UniProtKB-KW"/>
</dbReference>
<feature type="active site" evidence="6">
    <location>
        <position position="293"/>
    </location>
</feature>
<organism evidence="7 8">
    <name type="scientific">SAR86 cluster bacterium</name>
    <dbReference type="NCBI Taxonomy" id="2030880"/>
    <lineage>
        <taxon>Bacteria</taxon>
        <taxon>Pseudomonadati</taxon>
        <taxon>Pseudomonadota</taxon>
        <taxon>Gammaproteobacteria</taxon>
        <taxon>SAR86 cluster</taxon>
    </lineage>
</organism>
<dbReference type="GO" id="GO:0030697">
    <property type="term" value="F:tRNA (uracil(54)-C5)-methyltransferase activity, S-adenosyl methionine-dependent"/>
    <property type="evidence" value="ECO:0007669"/>
    <property type="project" value="InterPro"/>
</dbReference>
<dbReference type="EMBL" id="SHBH01000007">
    <property type="protein sequence ID" value="RZO26736.1"/>
    <property type="molecule type" value="Genomic_DNA"/>
</dbReference>
<name>A0A520MZY9_9GAMM</name>
<accession>A0A520MZY9</accession>
<comment type="similarity">
    <text evidence="5">Belongs to the class I-like SAM-binding methyltransferase superfamily. RNA M5U methyltransferase family.</text>
</comment>
<keyword evidence="1 5" id="KW-0489">Methyltransferase</keyword>
<evidence type="ECO:0000256" key="2">
    <source>
        <dbReference type="ARBA" id="ARBA00022679"/>
    </source>
</evidence>
<dbReference type="Gene3D" id="2.40.50.1070">
    <property type="match status" value="1"/>
</dbReference>
<dbReference type="Pfam" id="PF05958">
    <property type="entry name" value="tRNA_U5-meth_tr"/>
    <property type="match status" value="1"/>
</dbReference>
<evidence type="ECO:0000256" key="6">
    <source>
        <dbReference type="PROSITE-ProRule" id="PRU10015"/>
    </source>
</evidence>
<dbReference type="PANTHER" id="PTHR47790">
    <property type="entry name" value="TRNA/TMRNA (URACIL-C(5))-METHYLTRANSFERASE"/>
    <property type="match status" value="1"/>
</dbReference>
<gene>
    <name evidence="7" type="ORF">EVA95_01455</name>
</gene>
<dbReference type="Gene3D" id="3.40.50.150">
    <property type="entry name" value="Vaccinia Virus protein VP39"/>
    <property type="match status" value="1"/>
</dbReference>
<dbReference type="PROSITE" id="PS01230">
    <property type="entry name" value="TRMA_1"/>
    <property type="match status" value="1"/>
</dbReference>